<name>A0A8J6XF63_9CYAN</name>
<dbReference type="InterPro" id="IPR009097">
    <property type="entry name" value="Cyclic_Pdiesterase"/>
</dbReference>
<dbReference type="Proteomes" id="UP000629098">
    <property type="component" value="Unassembled WGS sequence"/>
</dbReference>
<dbReference type="Gene3D" id="3.90.1140.10">
    <property type="entry name" value="Cyclic phosphodiesterase"/>
    <property type="match status" value="1"/>
</dbReference>
<gene>
    <name evidence="1" type="ORF">ICL16_11640</name>
</gene>
<evidence type="ECO:0000313" key="1">
    <source>
        <dbReference type="EMBL" id="MBD2772703.1"/>
    </source>
</evidence>
<dbReference type="InterPro" id="IPR009389">
    <property type="entry name" value="DUF1045"/>
</dbReference>
<dbReference type="AlphaFoldDB" id="A0A8J6XF63"/>
<keyword evidence="2" id="KW-1185">Reference proteome</keyword>
<sequence>MKVGIAMVPSAETIESLVELQTKLLHICPLSPLLGTEQNLPHITLLQGRFRNPIDWVRLICELRDYCREQKYSLEFKDAKLEYKPPGWYFLTLNHPIFYEAHKFVFERLQDLIFLTEEDRQKDTSNYSPLEKHNYLSYGYRYILDAFHPHITLGRSLDCSRIRDEENLRHLIKSFTSNFIGTIQMITIYELGENGSHAHTLYYVNI</sequence>
<evidence type="ECO:0000313" key="2">
    <source>
        <dbReference type="Proteomes" id="UP000629098"/>
    </source>
</evidence>
<organism evidence="1 2">
    <name type="scientific">Iningainema tapete BLCC-T55</name>
    <dbReference type="NCBI Taxonomy" id="2748662"/>
    <lineage>
        <taxon>Bacteria</taxon>
        <taxon>Bacillati</taxon>
        <taxon>Cyanobacteriota</taxon>
        <taxon>Cyanophyceae</taxon>
        <taxon>Nostocales</taxon>
        <taxon>Scytonemataceae</taxon>
        <taxon>Iningainema tapete</taxon>
    </lineage>
</organism>
<protein>
    <submittedName>
        <fullName evidence="1">DUF1045 domain-containing protein</fullName>
    </submittedName>
</protein>
<reference evidence="1" key="1">
    <citation type="submission" date="2020-09" db="EMBL/GenBank/DDBJ databases">
        <title>Iningainema tapete sp. nov. (Scytonemataceae, Cyanobacteria) from greenhouses in central Florida (USA) produces two types of nodularin with biosynthetic potential for microcystin-LR and anabaenopeptins.</title>
        <authorList>
            <person name="Berthold D.E."/>
            <person name="Lefler F.W."/>
            <person name="Huang I.-S."/>
            <person name="Abdulla H."/>
            <person name="Zimba P.V."/>
            <person name="Laughinghouse H.D. IV."/>
        </authorList>
    </citation>
    <scope>NUCLEOTIDE SEQUENCE</scope>
    <source>
        <strain evidence="1">BLCCT55</strain>
    </source>
</reference>
<dbReference type="SUPFAM" id="SSF55144">
    <property type="entry name" value="LigT-like"/>
    <property type="match status" value="1"/>
</dbReference>
<proteinExistence type="predicted"/>
<accession>A0A8J6XF63</accession>
<dbReference type="Pfam" id="PF06299">
    <property type="entry name" value="DUF1045"/>
    <property type="match status" value="1"/>
</dbReference>
<dbReference type="EMBL" id="JACXAE010000043">
    <property type="protein sequence ID" value="MBD2772703.1"/>
    <property type="molecule type" value="Genomic_DNA"/>
</dbReference>
<comment type="caution">
    <text evidence="1">The sequence shown here is derived from an EMBL/GenBank/DDBJ whole genome shotgun (WGS) entry which is preliminary data.</text>
</comment>